<dbReference type="RefSeq" id="WP_014368118.1">
    <property type="nucleotide sequence ID" value="NC_016935.1"/>
</dbReference>
<evidence type="ECO:0000259" key="6">
    <source>
        <dbReference type="Pfam" id="PF24568"/>
    </source>
</evidence>
<dbReference type="Gene3D" id="6.10.250.3150">
    <property type="match status" value="1"/>
</dbReference>
<dbReference type="InterPro" id="IPR011055">
    <property type="entry name" value="Dup_hybrid_motif"/>
</dbReference>
<protein>
    <submittedName>
        <fullName evidence="7">Peptidase M23</fullName>
    </submittedName>
</protein>
<keyword evidence="2" id="KW-0175">Coiled coil</keyword>
<dbReference type="PANTHER" id="PTHR21666:SF270">
    <property type="entry name" value="MUREIN HYDROLASE ACTIVATOR ENVC"/>
    <property type="match status" value="1"/>
</dbReference>
<dbReference type="GO" id="GO:0004222">
    <property type="term" value="F:metalloendopeptidase activity"/>
    <property type="evidence" value="ECO:0007669"/>
    <property type="project" value="TreeGrafter"/>
</dbReference>
<dbReference type="HOGENOM" id="CLU_029425_4_3_9"/>
<keyword evidence="8" id="KW-1185">Reference proteome</keyword>
<evidence type="ECO:0000313" key="8">
    <source>
        <dbReference type="Proteomes" id="UP000007523"/>
    </source>
</evidence>
<dbReference type="Pfam" id="PF24568">
    <property type="entry name" value="CC_PcsB"/>
    <property type="match status" value="1"/>
</dbReference>
<dbReference type="InterPro" id="IPR057309">
    <property type="entry name" value="PcsB_CC"/>
</dbReference>
<dbReference type="STRING" id="1116391.PM3016_128"/>
<reference evidence="7 8" key="1">
    <citation type="journal article" date="2012" name="J. Bacteriol.">
        <title>Complete Genome Sequence of Paenibacillus mucilaginosus 3016, a Bacterium Functional as Microbial Fertilizer.</title>
        <authorList>
            <person name="Ma M."/>
            <person name="Wang Z."/>
            <person name="Li L."/>
            <person name="Jiang X."/>
            <person name="Guan D."/>
            <person name="Cao F."/>
            <person name="Chen H."/>
            <person name="Wang X."/>
            <person name="Shen D."/>
            <person name="Du B."/>
            <person name="Li J."/>
        </authorList>
    </citation>
    <scope>NUCLEOTIDE SEQUENCE [LARGE SCALE GENOMIC DNA]</scope>
    <source>
        <strain evidence="7 8">3016</strain>
    </source>
</reference>
<evidence type="ECO:0000256" key="1">
    <source>
        <dbReference type="ARBA" id="ARBA00022729"/>
    </source>
</evidence>
<proteinExistence type="predicted"/>
<feature type="domain" description="Peptidoglycan hydrolase PcsB coiled-coil" evidence="6">
    <location>
        <begin position="109"/>
        <end position="181"/>
    </location>
</feature>
<sequence>MSNKPFVPFVVAAGLVGMLIAPQSGIAASETQRIQNELNQLRQQKNAYQKKQAETDKQIAQVQNEKARTESDLDALMGQIDSTNTKLNQLNEQIYTVKTSLEQNAVELDEAEVRIETRDQLLKSRLRLMYMNGAVSYADVLLSSTSFSDFLDRLQALQSIVSQDKDILEANKRDHKVIADKRVVIEQKLAEVKTLYGQVSEIKADLVEKEKEKEVRIASLSQQEEQLEHINEEIEQQVMAAAAAESKKQQALFKEQQRVAREAEAARKKNNTSNKGVIAPPQAYAAPGGKFGYPLRSYVSKSSDFGSRRDPITGRTASHSGVDLPAPNGTDILAAEDGVVIMAQSWSGYGNTVMIDHGGGIWTLYGHIRNGGIAVEKGETVKKGQKIAEVGSTGRSTGNHLHFEVRINGNPVNPNGYIGQK</sequence>
<evidence type="ECO:0000256" key="4">
    <source>
        <dbReference type="SAM" id="SignalP"/>
    </source>
</evidence>
<feature type="signal peptide" evidence="4">
    <location>
        <begin position="1"/>
        <end position="27"/>
    </location>
</feature>
<dbReference type="KEGG" id="pmq:PM3016_128"/>
<organism evidence="7 8">
    <name type="scientific">Paenibacillus mucilaginosus 3016</name>
    <dbReference type="NCBI Taxonomy" id="1116391"/>
    <lineage>
        <taxon>Bacteria</taxon>
        <taxon>Bacillati</taxon>
        <taxon>Bacillota</taxon>
        <taxon>Bacilli</taxon>
        <taxon>Bacillales</taxon>
        <taxon>Paenibacillaceae</taxon>
        <taxon>Paenibacillus</taxon>
    </lineage>
</organism>
<evidence type="ECO:0000256" key="2">
    <source>
        <dbReference type="SAM" id="Coils"/>
    </source>
</evidence>
<dbReference type="Proteomes" id="UP000007523">
    <property type="component" value="Chromosome"/>
</dbReference>
<dbReference type="PANTHER" id="PTHR21666">
    <property type="entry name" value="PEPTIDASE-RELATED"/>
    <property type="match status" value="1"/>
</dbReference>
<feature type="domain" description="M23ase beta-sheet core" evidence="5">
    <location>
        <begin position="318"/>
        <end position="414"/>
    </location>
</feature>
<dbReference type="SUPFAM" id="SSF51261">
    <property type="entry name" value="Duplicated hybrid motif"/>
    <property type="match status" value="1"/>
</dbReference>
<name>H6NTG6_9BACL</name>
<dbReference type="CDD" id="cd12797">
    <property type="entry name" value="M23_peptidase"/>
    <property type="match status" value="1"/>
</dbReference>
<gene>
    <name evidence="7" type="ORF">PM3016_128</name>
</gene>
<dbReference type="InterPro" id="IPR016047">
    <property type="entry name" value="M23ase_b-sheet_dom"/>
</dbReference>
<dbReference type="Pfam" id="PF01551">
    <property type="entry name" value="Peptidase_M23"/>
    <property type="match status" value="1"/>
</dbReference>
<feature type="coiled-coil region" evidence="2">
    <location>
        <begin position="203"/>
        <end position="247"/>
    </location>
</feature>
<evidence type="ECO:0000259" key="5">
    <source>
        <dbReference type="Pfam" id="PF01551"/>
    </source>
</evidence>
<feature type="coiled-coil region" evidence="2">
    <location>
        <begin position="27"/>
        <end position="93"/>
    </location>
</feature>
<dbReference type="InterPro" id="IPR050570">
    <property type="entry name" value="Cell_wall_metabolism_enzyme"/>
</dbReference>
<dbReference type="Gene3D" id="2.70.70.10">
    <property type="entry name" value="Glucose Permease (Domain IIA)"/>
    <property type="match status" value="1"/>
</dbReference>
<dbReference type="AlphaFoldDB" id="H6NTG6"/>
<accession>H6NTG6</accession>
<feature type="chain" id="PRO_5038638700" evidence="4">
    <location>
        <begin position="28"/>
        <end position="421"/>
    </location>
</feature>
<evidence type="ECO:0000256" key="3">
    <source>
        <dbReference type="SAM" id="MobiDB-lite"/>
    </source>
</evidence>
<dbReference type="EMBL" id="CP003235">
    <property type="protein sequence ID" value="AFC27113.1"/>
    <property type="molecule type" value="Genomic_DNA"/>
</dbReference>
<feature type="region of interest" description="Disordered" evidence="3">
    <location>
        <begin position="304"/>
        <end position="323"/>
    </location>
</feature>
<evidence type="ECO:0000313" key="7">
    <source>
        <dbReference type="EMBL" id="AFC27113.1"/>
    </source>
</evidence>
<keyword evidence="1 4" id="KW-0732">Signal</keyword>